<organism evidence="2 3">
    <name type="scientific">Caenorhabditis bovis</name>
    <dbReference type="NCBI Taxonomy" id="2654633"/>
    <lineage>
        <taxon>Eukaryota</taxon>
        <taxon>Metazoa</taxon>
        <taxon>Ecdysozoa</taxon>
        <taxon>Nematoda</taxon>
        <taxon>Chromadorea</taxon>
        <taxon>Rhabditida</taxon>
        <taxon>Rhabditina</taxon>
        <taxon>Rhabditomorpha</taxon>
        <taxon>Rhabditoidea</taxon>
        <taxon>Rhabditidae</taxon>
        <taxon>Peloderinae</taxon>
        <taxon>Caenorhabditis</taxon>
    </lineage>
</organism>
<feature type="transmembrane region" description="Helical" evidence="1">
    <location>
        <begin position="163"/>
        <end position="182"/>
    </location>
</feature>
<sequence length="299" mass="33884">MSYNRLKQIYLGIIPAYPLGYVLVHGFRGDQIWAKLWTDRSSIEPGEHLKELVEQEIDKLENIKKAVYRVALTDQTEPKVYGGLYLTSGSELQFPIRANLEDVEKARRLGANLEIDMGFSKYRRKIEVNSAAGDEIIARLMLSEAAKRFLVCRQIQIANSGEFFCIPILAWFGISTTGYLVLKAVSMAAGAWIGALSAIGTTIGAFNLFMRNFEAHKVEKADNMAINRGEEYLTGAIDYFESTLKLNRMIRRVLGEEGERTITKRGDSLVDPVALTKRLRNARKLWRKLKEEQIEDDAE</sequence>
<dbReference type="PANTHER" id="PTHR21824:SF3">
    <property type="entry name" value="DUF5683 DOMAIN-CONTAINING PROTEIN"/>
    <property type="match status" value="1"/>
</dbReference>
<evidence type="ECO:0000313" key="2">
    <source>
        <dbReference type="EMBL" id="CAB3403159.1"/>
    </source>
</evidence>
<evidence type="ECO:0000256" key="1">
    <source>
        <dbReference type="SAM" id="Phobius"/>
    </source>
</evidence>
<accession>A0A8S1EUF6</accession>
<keyword evidence="1" id="KW-0472">Membrane</keyword>
<name>A0A8S1EUF6_9PELO</name>
<dbReference type="InterPro" id="IPR026620">
    <property type="entry name" value="TMEM177"/>
</dbReference>
<protein>
    <submittedName>
        <fullName evidence="2">Uncharacterized protein</fullName>
    </submittedName>
</protein>
<keyword evidence="1" id="KW-1133">Transmembrane helix</keyword>
<dbReference type="GO" id="GO:0016020">
    <property type="term" value="C:membrane"/>
    <property type="evidence" value="ECO:0007669"/>
    <property type="project" value="TreeGrafter"/>
</dbReference>
<dbReference type="AlphaFoldDB" id="A0A8S1EUF6"/>
<dbReference type="Proteomes" id="UP000494206">
    <property type="component" value="Unassembled WGS sequence"/>
</dbReference>
<reference evidence="2 3" key="1">
    <citation type="submission" date="2020-04" db="EMBL/GenBank/DDBJ databases">
        <authorList>
            <person name="Laetsch R D."/>
            <person name="Stevens L."/>
            <person name="Kumar S."/>
            <person name="Blaxter L. M."/>
        </authorList>
    </citation>
    <scope>NUCLEOTIDE SEQUENCE [LARGE SCALE GENOMIC DNA]</scope>
</reference>
<keyword evidence="1" id="KW-0812">Transmembrane</keyword>
<comment type="caution">
    <text evidence="2">The sequence shown here is derived from an EMBL/GenBank/DDBJ whole genome shotgun (WGS) entry which is preliminary data.</text>
</comment>
<dbReference type="EMBL" id="CADEPM010000003">
    <property type="protein sequence ID" value="CAB3403159.1"/>
    <property type="molecule type" value="Genomic_DNA"/>
</dbReference>
<evidence type="ECO:0000313" key="3">
    <source>
        <dbReference type="Proteomes" id="UP000494206"/>
    </source>
</evidence>
<keyword evidence="3" id="KW-1185">Reference proteome</keyword>
<gene>
    <name evidence="2" type="ORF">CBOVIS_LOCUS5670</name>
</gene>
<dbReference type="OrthoDB" id="110174at2759"/>
<feature type="transmembrane region" description="Helical" evidence="1">
    <location>
        <begin position="188"/>
        <end position="210"/>
    </location>
</feature>
<proteinExistence type="predicted"/>
<dbReference type="PANTHER" id="PTHR21824">
    <property type="entry name" value="TRANSMEMBRANE PROTEIN 177"/>
    <property type="match status" value="1"/>
</dbReference>